<accession>A0ACB8ADE7</accession>
<gene>
    <name evidence="1" type="ORF">BJ138DRAFT_905180</name>
</gene>
<reference evidence="1" key="1">
    <citation type="journal article" date="2021" name="New Phytol.">
        <title>Evolutionary innovations through gain and loss of genes in the ectomycorrhizal Boletales.</title>
        <authorList>
            <person name="Wu G."/>
            <person name="Miyauchi S."/>
            <person name="Morin E."/>
            <person name="Kuo A."/>
            <person name="Drula E."/>
            <person name="Varga T."/>
            <person name="Kohler A."/>
            <person name="Feng B."/>
            <person name="Cao Y."/>
            <person name="Lipzen A."/>
            <person name="Daum C."/>
            <person name="Hundley H."/>
            <person name="Pangilinan J."/>
            <person name="Johnson J."/>
            <person name="Barry K."/>
            <person name="LaButti K."/>
            <person name="Ng V."/>
            <person name="Ahrendt S."/>
            <person name="Min B."/>
            <person name="Choi I.G."/>
            <person name="Park H."/>
            <person name="Plett J.M."/>
            <person name="Magnuson J."/>
            <person name="Spatafora J.W."/>
            <person name="Nagy L.G."/>
            <person name="Henrissat B."/>
            <person name="Grigoriev I.V."/>
            <person name="Yang Z.L."/>
            <person name="Xu J."/>
            <person name="Martin F.M."/>
        </authorList>
    </citation>
    <scope>NUCLEOTIDE SEQUENCE</scope>
    <source>
        <strain evidence="1">ATCC 28755</strain>
    </source>
</reference>
<sequence length="152" mass="16479">MAPKRAPRASTKKEEPVLPQTPAAEPEPSQQQHDKTNAAVDFMDDPLPTGTTIHVDHSDEGEGSSGDNDGGGEGHLLDSSTSDEDHLFPGAEPSGSRDHDHDPAVHTRTRTQTRSRDAQTGSLWTYALPLLLLLTVMAWSIRDVQKMPRVAP</sequence>
<comment type="caution">
    <text evidence="1">The sequence shown here is derived from an EMBL/GenBank/DDBJ whole genome shotgun (WGS) entry which is preliminary data.</text>
</comment>
<organism evidence="1 2">
    <name type="scientific">Hygrophoropsis aurantiaca</name>
    <dbReference type="NCBI Taxonomy" id="72124"/>
    <lineage>
        <taxon>Eukaryota</taxon>
        <taxon>Fungi</taxon>
        <taxon>Dikarya</taxon>
        <taxon>Basidiomycota</taxon>
        <taxon>Agaricomycotina</taxon>
        <taxon>Agaricomycetes</taxon>
        <taxon>Agaricomycetidae</taxon>
        <taxon>Boletales</taxon>
        <taxon>Coniophorineae</taxon>
        <taxon>Hygrophoropsidaceae</taxon>
        <taxon>Hygrophoropsis</taxon>
    </lineage>
</organism>
<proteinExistence type="predicted"/>
<name>A0ACB8ADE7_9AGAM</name>
<evidence type="ECO:0000313" key="2">
    <source>
        <dbReference type="Proteomes" id="UP000790377"/>
    </source>
</evidence>
<keyword evidence="2" id="KW-1185">Reference proteome</keyword>
<evidence type="ECO:0000313" key="1">
    <source>
        <dbReference type="EMBL" id="KAH7911511.1"/>
    </source>
</evidence>
<dbReference type="Proteomes" id="UP000790377">
    <property type="component" value="Unassembled WGS sequence"/>
</dbReference>
<dbReference type="EMBL" id="MU267675">
    <property type="protein sequence ID" value="KAH7911511.1"/>
    <property type="molecule type" value="Genomic_DNA"/>
</dbReference>
<protein>
    <submittedName>
        <fullName evidence="1">Uncharacterized protein</fullName>
    </submittedName>
</protein>